<organism evidence="1 2">
    <name type="scientific">Rhododendron molle</name>
    <name type="common">Chinese azalea</name>
    <name type="synonym">Azalea mollis</name>
    <dbReference type="NCBI Taxonomy" id="49168"/>
    <lineage>
        <taxon>Eukaryota</taxon>
        <taxon>Viridiplantae</taxon>
        <taxon>Streptophyta</taxon>
        <taxon>Embryophyta</taxon>
        <taxon>Tracheophyta</taxon>
        <taxon>Spermatophyta</taxon>
        <taxon>Magnoliopsida</taxon>
        <taxon>eudicotyledons</taxon>
        <taxon>Gunneridae</taxon>
        <taxon>Pentapetalae</taxon>
        <taxon>asterids</taxon>
        <taxon>Ericales</taxon>
        <taxon>Ericaceae</taxon>
        <taxon>Ericoideae</taxon>
        <taxon>Rhodoreae</taxon>
        <taxon>Rhododendron</taxon>
    </lineage>
</organism>
<name>A0ACC0M9S0_RHOML</name>
<accession>A0ACC0M9S0</accession>
<dbReference type="Proteomes" id="UP001062846">
    <property type="component" value="Chromosome 9"/>
</dbReference>
<sequence length="115" mass="12465">MESESETVISGPRINFQQASGVFLEIPTTSDEIRGFSSFFNADTDPFFSDADELCELRVNVRSRTSLPYLPLMALLDTANGLSALKFNRTSSAVSAEIALAVVLFSTGVLLIILV</sequence>
<protein>
    <submittedName>
        <fullName evidence="1">Uncharacterized protein</fullName>
    </submittedName>
</protein>
<dbReference type="EMBL" id="CM046396">
    <property type="protein sequence ID" value="KAI8537252.1"/>
    <property type="molecule type" value="Genomic_DNA"/>
</dbReference>
<evidence type="ECO:0000313" key="2">
    <source>
        <dbReference type="Proteomes" id="UP001062846"/>
    </source>
</evidence>
<comment type="caution">
    <text evidence="1">The sequence shown here is derived from an EMBL/GenBank/DDBJ whole genome shotgun (WGS) entry which is preliminary data.</text>
</comment>
<reference evidence="1" key="1">
    <citation type="submission" date="2022-02" db="EMBL/GenBank/DDBJ databases">
        <title>Plant Genome Project.</title>
        <authorList>
            <person name="Zhang R.-G."/>
        </authorList>
    </citation>
    <scope>NUCLEOTIDE SEQUENCE</scope>
    <source>
        <strain evidence="1">AT1</strain>
    </source>
</reference>
<gene>
    <name evidence="1" type="ORF">RHMOL_Rhmol09G0009300</name>
</gene>
<evidence type="ECO:0000313" key="1">
    <source>
        <dbReference type="EMBL" id="KAI8537252.1"/>
    </source>
</evidence>
<keyword evidence="2" id="KW-1185">Reference proteome</keyword>
<proteinExistence type="predicted"/>